<sequence>MSAGEPHSIPCPDPQLAAAAEYVLANPGKQLRAKLVRETAAMLGSADPNCGVETVATAIELLHSYSLVHDDLPAMDNDDLRRGRPTVHRAFDEATAILVGDGFQARAFEIIARDSSLSAEQRVELFALLSQAVGFEGMVGGQALDMAAEHQQCGIAELTRLHRLKTGALIQAAVVGGAIVAGANRETLDRLATFAMNLGLAFQVIDDVLDVTACSDDLGKTAGKDAISGKSTYVTCLGIDGAKAEAARLLNEAVDALEPFGESALALRDVALSMVERSK</sequence>
<comment type="cofactor">
    <cofactor evidence="1">
        <name>Mg(2+)</name>
        <dbReference type="ChEBI" id="CHEBI:18420"/>
    </cofactor>
</comment>
<dbReference type="GO" id="GO:0008654">
    <property type="term" value="P:phospholipid biosynthetic process"/>
    <property type="evidence" value="ECO:0007669"/>
    <property type="project" value="UniProtKB-ARBA"/>
</dbReference>
<dbReference type="OrthoDB" id="9805316at2"/>
<evidence type="ECO:0000256" key="2">
    <source>
        <dbReference type="ARBA" id="ARBA00006706"/>
    </source>
</evidence>
<dbReference type="RefSeq" id="WP_009019818.1">
    <property type="nucleotide sequence ID" value="NZ_DS999411.1"/>
</dbReference>
<dbReference type="InterPro" id="IPR000092">
    <property type="entry name" value="Polyprenyl_synt"/>
</dbReference>
<dbReference type="SUPFAM" id="SSF48576">
    <property type="entry name" value="Terpenoid synthases"/>
    <property type="match status" value="1"/>
</dbReference>
<dbReference type="GO" id="GO:0016114">
    <property type="term" value="P:terpenoid biosynthetic process"/>
    <property type="evidence" value="ECO:0007669"/>
    <property type="project" value="UniProtKB-ARBA"/>
</dbReference>
<evidence type="ECO:0000256" key="1">
    <source>
        <dbReference type="ARBA" id="ARBA00001946"/>
    </source>
</evidence>
<gene>
    <name evidence="8" type="primary">ispA</name>
    <name evidence="8" type="ORF">NOR51B_1013</name>
</gene>
<evidence type="ECO:0000313" key="9">
    <source>
        <dbReference type="Proteomes" id="UP000004699"/>
    </source>
</evidence>
<dbReference type="Pfam" id="PF00348">
    <property type="entry name" value="polyprenyl_synt"/>
    <property type="match status" value="1"/>
</dbReference>
<dbReference type="CDD" id="cd00685">
    <property type="entry name" value="Trans_IPPS_HT"/>
    <property type="match status" value="1"/>
</dbReference>
<dbReference type="InterPro" id="IPR053378">
    <property type="entry name" value="Prenyl_diphosphate_synthase"/>
</dbReference>
<name>B8KWB6_9GAMM</name>
<dbReference type="NCBIfam" id="NF045485">
    <property type="entry name" value="FPPsyn"/>
    <property type="match status" value="1"/>
</dbReference>
<evidence type="ECO:0000256" key="5">
    <source>
        <dbReference type="ARBA" id="ARBA00022842"/>
    </source>
</evidence>
<dbReference type="Proteomes" id="UP000004699">
    <property type="component" value="Unassembled WGS sequence"/>
</dbReference>
<dbReference type="SFLD" id="SFLDG01017">
    <property type="entry name" value="Polyprenyl_Transferase_Like"/>
    <property type="match status" value="1"/>
</dbReference>
<accession>B8KWB6</accession>
<dbReference type="PANTHER" id="PTHR43281">
    <property type="entry name" value="FARNESYL DIPHOSPHATE SYNTHASE"/>
    <property type="match status" value="1"/>
</dbReference>
<dbReference type="HOGENOM" id="CLU_014015_0_0_6"/>
<dbReference type="EMBL" id="DS999411">
    <property type="protein sequence ID" value="EED35071.1"/>
    <property type="molecule type" value="Genomic_DNA"/>
</dbReference>
<dbReference type="Gene3D" id="1.10.600.10">
    <property type="entry name" value="Farnesyl Diphosphate Synthase"/>
    <property type="match status" value="1"/>
</dbReference>
<comment type="similarity">
    <text evidence="2 7">Belongs to the FPP/GGPP synthase family.</text>
</comment>
<dbReference type="GO" id="GO:0005737">
    <property type="term" value="C:cytoplasm"/>
    <property type="evidence" value="ECO:0007669"/>
    <property type="project" value="UniProtKB-ARBA"/>
</dbReference>
<proteinExistence type="inferred from homology"/>
<keyword evidence="9" id="KW-1185">Reference proteome</keyword>
<keyword evidence="6" id="KW-0414">Isoprene biosynthesis</keyword>
<dbReference type="SFLD" id="SFLDS00005">
    <property type="entry name" value="Isoprenoid_Synthase_Type_I"/>
    <property type="match status" value="1"/>
</dbReference>
<dbReference type="InterPro" id="IPR008949">
    <property type="entry name" value="Isoprenoid_synthase_dom_sf"/>
</dbReference>
<evidence type="ECO:0000256" key="6">
    <source>
        <dbReference type="ARBA" id="ARBA00023229"/>
    </source>
</evidence>
<dbReference type="PROSITE" id="PS00723">
    <property type="entry name" value="POLYPRENYL_SYNTHASE_1"/>
    <property type="match status" value="1"/>
</dbReference>
<dbReference type="PANTHER" id="PTHR43281:SF1">
    <property type="entry name" value="FARNESYL DIPHOSPHATE SYNTHASE"/>
    <property type="match status" value="1"/>
</dbReference>
<keyword evidence="3 7" id="KW-0808">Transferase</keyword>
<dbReference type="EC" id="2.5.1.10" evidence="8"/>
<dbReference type="GO" id="GO:0004337">
    <property type="term" value="F:(2E,6E)-farnesyl diphosphate synthase activity"/>
    <property type="evidence" value="ECO:0007669"/>
    <property type="project" value="UniProtKB-EC"/>
</dbReference>
<dbReference type="GO" id="GO:0046872">
    <property type="term" value="F:metal ion binding"/>
    <property type="evidence" value="ECO:0007669"/>
    <property type="project" value="UniProtKB-KW"/>
</dbReference>
<dbReference type="eggNOG" id="COG0142">
    <property type="taxonomic scope" value="Bacteria"/>
</dbReference>
<organism evidence="8 9">
    <name type="scientific">Luminiphilus syltensis NOR5-1B</name>
    <dbReference type="NCBI Taxonomy" id="565045"/>
    <lineage>
        <taxon>Bacteria</taxon>
        <taxon>Pseudomonadati</taxon>
        <taxon>Pseudomonadota</taxon>
        <taxon>Gammaproteobacteria</taxon>
        <taxon>Cellvibrionales</taxon>
        <taxon>Halieaceae</taxon>
        <taxon>Luminiphilus</taxon>
    </lineage>
</organism>
<keyword evidence="5" id="KW-0460">Magnesium</keyword>
<dbReference type="FunFam" id="1.10.600.10:FF:000001">
    <property type="entry name" value="Geranylgeranyl diphosphate synthase"/>
    <property type="match status" value="1"/>
</dbReference>
<evidence type="ECO:0000313" key="8">
    <source>
        <dbReference type="EMBL" id="EED35071.1"/>
    </source>
</evidence>
<protein>
    <submittedName>
        <fullName evidence="8">Geranyltranstransferase</fullName>
        <ecNumber evidence="8">2.5.1.10</ecNumber>
    </submittedName>
</protein>
<evidence type="ECO:0000256" key="4">
    <source>
        <dbReference type="ARBA" id="ARBA00022723"/>
    </source>
</evidence>
<reference evidence="9" key="1">
    <citation type="journal article" date="2013" name="BMC Microbiol.">
        <title>Taxonomy and evolution of bacteriochlorophyll a-containing members of the OM60/NOR5 clade of marine gammaproteobacteria: description of Luminiphilus syltensis gen. nov., sp. nov., reclassification of Haliea rubra as Pseudohaliea rubra gen. nov., comb. nov., and emendation of Chromatocurvus halotolerans.</title>
        <authorList>
            <person name="Spring S."/>
            <person name="Riedel T."/>
            <person name="Sproer C."/>
            <person name="Yan S."/>
            <person name="Harder J."/>
            <person name="Fuchs B.M."/>
        </authorList>
    </citation>
    <scope>NUCLEOTIDE SEQUENCE [LARGE SCALE GENOMIC DNA]</scope>
    <source>
        <strain evidence="9">NOR51-B</strain>
    </source>
</reference>
<dbReference type="InterPro" id="IPR033749">
    <property type="entry name" value="Polyprenyl_synt_CS"/>
</dbReference>
<dbReference type="PROSITE" id="PS00444">
    <property type="entry name" value="POLYPRENYL_SYNTHASE_2"/>
    <property type="match status" value="1"/>
</dbReference>
<keyword evidence="4" id="KW-0479">Metal-binding</keyword>
<evidence type="ECO:0000256" key="3">
    <source>
        <dbReference type="ARBA" id="ARBA00022679"/>
    </source>
</evidence>
<evidence type="ECO:0000256" key="7">
    <source>
        <dbReference type="RuleBase" id="RU004466"/>
    </source>
</evidence>
<dbReference type="AlphaFoldDB" id="B8KWB6"/>
<dbReference type="STRING" id="565045.NOR51B_1013"/>